<dbReference type="InterPro" id="IPR006966">
    <property type="entry name" value="Peroxin-3"/>
</dbReference>
<protein>
    <recommendedName>
        <fullName evidence="2">Peroxisomal biogenesis factor 3</fullName>
    </recommendedName>
    <alternativeName>
        <fullName evidence="5">Peroxisomal assembly protein PEX3</fullName>
    </alternativeName>
</protein>
<evidence type="ECO:0000256" key="1">
    <source>
        <dbReference type="ARBA" id="ARBA00011494"/>
    </source>
</evidence>
<comment type="subunit">
    <text evidence="1">Interacts with PEX19.</text>
</comment>
<dbReference type="EMBL" id="OU900104">
    <property type="protein sequence ID" value="CAG9855735.1"/>
    <property type="molecule type" value="Genomic_DNA"/>
</dbReference>
<dbReference type="Pfam" id="PF04882">
    <property type="entry name" value="Peroxin-3"/>
    <property type="match status" value="2"/>
</dbReference>
<accession>A0A9N9TD21</accession>
<evidence type="ECO:0000256" key="5">
    <source>
        <dbReference type="ARBA" id="ARBA00029630"/>
    </source>
</evidence>
<keyword evidence="3" id="KW-0962">Peroxisome biogenesis</keyword>
<evidence type="ECO:0000256" key="4">
    <source>
        <dbReference type="ARBA" id="ARBA00025338"/>
    </source>
</evidence>
<organism evidence="6 7">
    <name type="scientific">Phyllotreta striolata</name>
    <name type="common">Striped flea beetle</name>
    <name type="synonym">Crioceris striolata</name>
    <dbReference type="NCBI Taxonomy" id="444603"/>
    <lineage>
        <taxon>Eukaryota</taxon>
        <taxon>Metazoa</taxon>
        <taxon>Ecdysozoa</taxon>
        <taxon>Arthropoda</taxon>
        <taxon>Hexapoda</taxon>
        <taxon>Insecta</taxon>
        <taxon>Pterygota</taxon>
        <taxon>Neoptera</taxon>
        <taxon>Endopterygota</taxon>
        <taxon>Coleoptera</taxon>
        <taxon>Polyphaga</taxon>
        <taxon>Cucujiformia</taxon>
        <taxon>Chrysomeloidea</taxon>
        <taxon>Chrysomelidae</taxon>
        <taxon>Galerucinae</taxon>
        <taxon>Alticini</taxon>
        <taxon>Phyllotreta</taxon>
    </lineage>
</organism>
<dbReference type="PANTHER" id="PTHR28080">
    <property type="entry name" value="PEROXISOMAL BIOGENESIS FACTOR 3"/>
    <property type="match status" value="1"/>
</dbReference>
<dbReference type="OrthoDB" id="45930at2759"/>
<gene>
    <name evidence="6" type="ORF">PHYEVI_LOCUS2178</name>
</gene>
<dbReference type="GO" id="GO:0005778">
    <property type="term" value="C:peroxisomal membrane"/>
    <property type="evidence" value="ECO:0007669"/>
    <property type="project" value="InterPro"/>
</dbReference>
<dbReference type="AlphaFoldDB" id="A0A9N9TD21"/>
<evidence type="ECO:0000256" key="2">
    <source>
        <dbReference type="ARBA" id="ARBA00014294"/>
    </source>
</evidence>
<evidence type="ECO:0000256" key="3">
    <source>
        <dbReference type="ARBA" id="ARBA00022593"/>
    </source>
</evidence>
<sequence length="343" mass="39209">MSVVSKVRGFFYRHKNKFVVGGALISGTILLSKYAQHRLKEWKERETIEFFDRNRKQNHFDSIVKTSNQTFSNFSIALQDLISEIINADDIINQLTKNPENKIELWNNLKVLVFTKVGCLIYSTAMLAIFVKIQLMIIGGYLYKDPNSVPTEVQEKYLSLCQNFLNFGVKKLANIIENEVFKYVGILDLTKQLKLSDIESIYWSVQVSLASNKDGPIEQLRKYILTDDDLPNSSDIYDSMINDTADFLDSDEVKSLATHCINQGFNLLSDQLAEFYTKDNVTSTSDTNDPFTNPFDLTKPLAKLLPLMNRSMGKQSFPQLFVQQLMSNNKLQILSANVYESLL</sequence>
<dbReference type="PANTHER" id="PTHR28080:SF1">
    <property type="entry name" value="PEROXISOMAL BIOGENESIS FACTOR 3"/>
    <property type="match status" value="1"/>
</dbReference>
<reference evidence="6" key="1">
    <citation type="submission" date="2022-01" db="EMBL/GenBank/DDBJ databases">
        <authorList>
            <person name="King R."/>
        </authorList>
    </citation>
    <scope>NUCLEOTIDE SEQUENCE</scope>
</reference>
<keyword evidence="7" id="KW-1185">Reference proteome</keyword>
<evidence type="ECO:0000313" key="6">
    <source>
        <dbReference type="EMBL" id="CAG9855735.1"/>
    </source>
</evidence>
<comment type="function">
    <text evidence="4">Involved in peroxisome biosynthesis and integrity. Assembles membrane vesicles before the matrix proteins are translocated. As a docking factor for PEX19, is necessary for the import of peroxisomal membrane proteins in the peroxisomes.</text>
</comment>
<dbReference type="Proteomes" id="UP001153712">
    <property type="component" value="Chromosome 11"/>
</dbReference>
<dbReference type="GO" id="GO:0045046">
    <property type="term" value="P:protein import into peroxisome membrane"/>
    <property type="evidence" value="ECO:0007669"/>
    <property type="project" value="TreeGrafter"/>
</dbReference>
<proteinExistence type="predicted"/>
<name>A0A9N9TD21_PHYSR</name>
<dbReference type="GO" id="GO:0030674">
    <property type="term" value="F:protein-macromolecule adaptor activity"/>
    <property type="evidence" value="ECO:0007669"/>
    <property type="project" value="TreeGrafter"/>
</dbReference>
<evidence type="ECO:0000313" key="7">
    <source>
        <dbReference type="Proteomes" id="UP001153712"/>
    </source>
</evidence>